<evidence type="ECO:0000256" key="1">
    <source>
        <dbReference type="SAM" id="Coils"/>
    </source>
</evidence>
<evidence type="ECO:0000256" key="2">
    <source>
        <dbReference type="SAM" id="MobiDB-lite"/>
    </source>
</evidence>
<gene>
    <name evidence="3" type="ORF">PPRIM_AZ9-3.1.T1040087</name>
</gene>
<dbReference type="EMBL" id="CAJJDM010000107">
    <property type="protein sequence ID" value="CAD8097530.1"/>
    <property type="molecule type" value="Genomic_DNA"/>
</dbReference>
<sequence>MLIPINPVKSEKNKKTLLVSQPILFQSKGASRSDLMLDQIHNSTKTTTFRSNETGNFYQTQYGLGDKTKQFIQNQEQIQQQNNCKRVMKQGVDTFALTQSTMNIFEEANNEERKKYIDYTGGPQFESDKQDKVIKYSVVGYNQFLKIHQEKQRQYQRLKKNQQNQNQMTTDDSLFDEQPPTRTNQQAQSIILDKQQVRKTPKKNKVDQLYLSKRDLNNIVREAEKHIQEAQIEQEKVEAKLPFHLRNAISREERAMKKFESTKTQWDNVNIQIASNCQREPEQTIMSRADQYRERNQKIQAIELNKGEEEKNSSRYWYLKLRWYDHKDNRPQFSLLTQSNKSKSCQQFENRLVNRFLSDFDAERLGQQQQFVLSDIQANFNTKLIDNPFKQVQTVISEKKINEDDVAQSPKTRLYTNKLMKLYNQKLQDKSKKKFVDSKNFLFLAGESQKDREQKMLNREAGQQFKMAEIPNEEPEIIVNTWNKKNLAKSGEYILN</sequence>
<feature type="region of interest" description="Disordered" evidence="2">
    <location>
        <begin position="155"/>
        <end position="189"/>
    </location>
</feature>
<protein>
    <submittedName>
        <fullName evidence="3">Uncharacterized protein</fullName>
    </submittedName>
</protein>
<dbReference type="AlphaFoldDB" id="A0A8S1P3E1"/>
<evidence type="ECO:0000313" key="3">
    <source>
        <dbReference type="EMBL" id="CAD8097530.1"/>
    </source>
</evidence>
<keyword evidence="4" id="KW-1185">Reference proteome</keyword>
<organism evidence="3 4">
    <name type="scientific">Paramecium primaurelia</name>
    <dbReference type="NCBI Taxonomy" id="5886"/>
    <lineage>
        <taxon>Eukaryota</taxon>
        <taxon>Sar</taxon>
        <taxon>Alveolata</taxon>
        <taxon>Ciliophora</taxon>
        <taxon>Intramacronucleata</taxon>
        <taxon>Oligohymenophorea</taxon>
        <taxon>Peniculida</taxon>
        <taxon>Parameciidae</taxon>
        <taxon>Paramecium</taxon>
    </lineage>
</organism>
<comment type="caution">
    <text evidence="3">The sequence shown here is derived from an EMBL/GenBank/DDBJ whole genome shotgun (WGS) entry which is preliminary data.</text>
</comment>
<name>A0A8S1P3E1_PARPR</name>
<feature type="compositionally biased region" description="Polar residues" evidence="2">
    <location>
        <begin position="180"/>
        <end position="189"/>
    </location>
</feature>
<proteinExistence type="predicted"/>
<dbReference type="OMA" id="TMNIFEE"/>
<keyword evidence="1" id="KW-0175">Coiled coil</keyword>
<reference evidence="3" key="1">
    <citation type="submission" date="2021-01" db="EMBL/GenBank/DDBJ databases">
        <authorList>
            <consortium name="Genoscope - CEA"/>
            <person name="William W."/>
        </authorList>
    </citation>
    <scope>NUCLEOTIDE SEQUENCE</scope>
</reference>
<evidence type="ECO:0000313" key="4">
    <source>
        <dbReference type="Proteomes" id="UP000688137"/>
    </source>
</evidence>
<accession>A0A8S1P3E1</accession>
<dbReference type="Proteomes" id="UP000688137">
    <property type="component" value="Unassembled WGS sequence"/>
</dbReference>
<feature type="coiled-coil region" evidence="1">
    <location>
        <begin position="213"/>
        <end position="240"/>
    </location>
</feature>